<gene>
    <name evidence="8" type="ORF">PIB30_036306</name>
</gene>
<dbReference type="Pfam" id="PF00892">
    <property type="entry name" value="EamA"/>
    <property type="match status" value="2"/>
</dbReference>
<feature type="transmembrane region" description="Helical" evidence="6">
    <location>
        <begin position="247"/>
        <end position="266"/>
    </location>
</feature>
<dbReference type="PANTHER" id="PTHR31218">
    <property type="entry name" value="WAT1-RELATED PROTEIN"/>
    <property type="match status" value="1"/>
</dbReference>
<evidence type="ECO:0000259" key="7">
    <source>
        <dbReference type="Pfam" id="PF00892"/>
    </source>
</evidence>
<protein>
    <recommendedName>
        <fullName evidence="6">WAT1-related protein</fullName>
    </recommendedName>
</protein>
<keyword evidence="5 6" id="KW-0472">Membrane</keyword>
<evidence type="ECO:0000256" key="1">
    <source>
        <dbReference type="ARBA" id="ARBA00004141"/>
    </source>
</evidence>
<keyword evidence="9" id="KW-1185">Reference proteome</keyword>
<dbReference type="InterPro" id="IPR030184">
    <property type="entry name" value="WAT1-related"/>
</dbReference>
<organism evidence="8 9">
    <name type="scientific">Stylosanthes scabra</name>
    <dbReference type="NCBI Taxonomy" id="79078"/>
    <lineage>
        <taxon>Eukaryota</taxon>
        <taxon>Viridiplantae</taxon>
        <taxon>Streptophyta</taxon>
        <taxon>Embryophyta</taxon>
        <taxon>Tracheophyta</taxon>
        <taxon>Spermatophyta</taxon>
        <taxon>Magnoliopsida</taxon>
        <taxon>eudicotyledons</taxon>
        <taxon>Gunneridae</taxon>
        <taxon>Pentapetalae</taxon>
        <taxon>rosids</taxon>
        <taxon>fabids</taxon>
        <taxon>Fabales</taxon>
        <taxon>Fabaceae</taxon>
        <taxon>Papilionoideae</taxon>
        <taxon>50 kb inversion clade</taxon>
        <taxon>dalbergioids sensu lato</taxon>
        <taxon>Dalbergieae</taxon>
        <taxon>Pterocarpus clade</taxon>
        <taxon>Stylosanthes</taxon>
    </lineage>
</organism>
<dbReference type="InterPro" id="IPR037185">
    <property type="entry name" value="EmrE-like"/>
</dbReference>
<name>A0ABU6SDT3_9FABA</name>
<feature type="transmembrane region" description="Helical" evidence="6">
    <location>
        <begin position="278"/>
        <end position="297"/>
    </location>
</feature>
<feature type="transmembrane region" description="Helical" evidence="6">
    <location>
        <begin position="212"/>
        <end position="235"/>
    </location>
</feature>
<evidence type="ECO:0000256" key="6">
    <source>
        <dbReference type="RuleBase" id="RU363077"/>
    </source>
</evidence>
<evidence type="ECO:0000313" key="9">
    <source>
        <dbReference type="Proteomes" id="UP001341840"/>
    </source>
</evidence>
<comment type="similarity">
    <text evidence="2 6">Belongs to the drug/metabolite transporter (DMT) superfamily. Plant drug/metabolite exporter (P-DME) (TC 2.A.7.4) family.</text>
</comment>
<evidence type="ECO:0000313" key="8">
    <source>
        <dbReference type="EMBL" id="MED6134354.1"/>
    </source>
</evidence>
<feature type="transmembrane region" description="Helical" evidence="6">
    <location>
        <begin position="179"/>
        <end position="200"/>
    </location>
</feature>
<keyword evidence="3 6" id="KW-0812">Transmembrane</keyword>
<keyword evidence="4 6" id="KW-1133">Transmembrane helix</keyword>
<feature type="transmembrane region" description="Helical" evidence="6">
    <location>
        <begin position="303"/>
        <end position="322"/>
    </location>
</feature>
<evidence type="ECO:0000256" key="2">
    <source>
        <dbReference type="ARBA" id="ARBA00007635"/>
    </source>
</evidence>
<comment type="subcellular location">
    <subcellularLocation>
        <location evidence="1 6">Membrane</location>
        <topology evidence="1 6">Multi-pass membrane protein</topology>
    </subcellularLocation>
</comment>
<sequence>MSNKILPLVGMVMAMLLQSGSMVVIKAAMNDEMNKYVLVVYSLALSTLLLLPFPFLLPRSERPPLSFSTLCSLFLLALFGSSGQIFAYVGIDLSSPTLASAMLNLIPALTFVLALLFRMEKVYWGHLSIHAKVIGTVVSIGGAFVVILYKGPPIFKAHFSSLSSSSLTFSSSFSSPQQFNWILGGFFCVADSLVSSLWYIYQASVIRKYPAVMVTVFFQVLFSTIQCSIFALIAVRDRSAWQLKLDTGLIAIFYQAIAATALRYLLCTWCVQRAGPFFCSMFKPISIIFTVIMGALFLGDDFYLGSLIGTVIIVIGFYAVMWGKATEEKGIINNDEERLESTCHNIPLLHDKDVTI</sequence>
<proteinExistence type="inferred from homology"/>
<comment type="caution">
    <text evidence="8">The sequence shown here is derived from an EMBL/GenBank/DDBJ whole genome shotgun (WGS) entry which is preliminary data.</text>
</comment>
<feature type="domain" description="EamA" evidence="7">
    <location>
        <begin position="184"/>
        <end position="321"/>
    </location>
</feature>
<feature type="transmembrane region" description="Helical" evidence="6">
    <location>
        <begin position="69"/>
        <end position="91"/>
    </location>
</feature>
<dbReference type="SUPFAM" id="SSF103481">
    <property type="entry name" value="Multidrug resistance efflux transporter EmrE"/>
    <property type="match status" value="2"/>
</dbReference>
<feature type="transmembrane region" description="Helical" evidence="6">
    <location>
        <begin position="129"/>
        <end position="149"/>
    </location>
</feature>
<evidence type="ECO:0000256" key="4">
    <source>
        <dbReference type="ARBA" id="ARBA00022989"/>
    </source>
</evidence>
<reference evidence="8 9" key="1">
    <citation type="journal article" date="2023" name="Plants (Basel)">
        <title>Bridging the Gap: Combining Genomics and Transcriptomics Approaches to Understand Stylosanthes scabra, an Orphan Legume from the Brazilian Caatinga.</title>
        <authorList>
            <person name="Ferreira-Neto J.R.C."/>
            <person name="da Silva M.D."/>
            <person name="Binneck E."/>
            <person name="de Melo N.F."/>
            <person name="da Silva R.H."/>
            <person name="de Melo A.L.T.M."/>
            <person name="Pandolfi V."/>
            <person name="Bustamante F.O."/>
            <person name="Brasileiro-Vidal A.C."/>
            <person name="Benko-Iseppon A.M."/>
        </authorList>
    </citation>
    <scope>NUCLEOTIDE SEQUENCE [LARGE SCALE GENOMIC DNA]</scope>
    <source>
        <tissue evidence="8">Leaves</tissue>
    </source>
</reference>
<feature type="transmembrane region" description="Helical" evidence="6">
    <location>
        <begin position="38"/>
        <end position="57"/>
    </location>
</feature>
<dbReference type="InterPro" id="IPR000620">
    <property type="entry name" value="EamA_dom"/>
</dbReference>
<dbReference type="Proteomes" id="UP001341840">
    <property type="component" value="Unassembled WGS sequence"/>
</dbReference>
<evidence type="ECO:0000256" key="5">
    <source>
        <dbReference type="ARBA" id="ARBA00023136"/>
    </source>
</evidence>
<feature type="domain" description="EamA" evidence="7">
    <location>
        <begin position="9"/>
        <end position="147"/>
    </location>
</feature>
<dbReference type="EMBL" id="JASCZI010060592">
    <property type="protein sequence ID" value="MED6134354.1"/>
    <property type="molecule type" value="Genomic_DNA"/>
</dbReference>
<feature type="transmembrane region" description="Helical" evidence="6">
    <location>
        <begin position="97"/>
        <end position="117"/>
    </location>
</feature>
<evidence type="ECO:0000256" key="3">
    <source>
        <dbReference type="ARBA" id="ARBA00022692"/>
    </source>
</evidence>
<accession>A0ABU6SDT3</accession>